<reference evidence="4 5" key="1">
    <citation type="submission" date="2020-08" db="EMBL/GenBank/DDBJ databases">
        <title>Functional genomics of gut bacteria from endangered species of beetles.</title>
        <authorList>
            <person name="Carlos-Shanley C."/>
        </authorList>
    </citation>
    <scope>NUCLEOTIDE SEQUENCE [LARGE SCALE GENOMIC DNA]</scope>
    <source>
        <strain evidence="4 5">S00070</strain>
    </source>
</reference>
<evidence type="ECO:0000256" key="2">
    <source>
        <dbReference type="ARBA" id="ARBA00012135"/>
    </source>
</evidence>
<protein>
    <recommendedName>
        <fullName evidence="2">hydroxymethylpyrimidine kinase</fullName>
        <ecNumber evidence="2">2.7.1.49</ecNumber>
    </recommendedName>
</protein>
<organism evidence="4 5">
    <name type="scientific">Arcicella rosea</name>
    <dbReference type="NCBI Taxonomy" id="502909"/>
    <lineage>
        <taxon>Bacteria</taxon>
        <taxon>Pseudomonadati</taxon>
        <taxon>Bacteroidota</taxon>
        <taxon>Cytophagia</taxon>
        <taxon>Cytophagales</taxon>
        <taxon>Flectobacillaceae</taxon>
        <taxon>Arcicella</taxon>
    </lineage>
</organism>
<dbReference type="GO" id="GO:0009228">
    <property type="term" value="P:thiamine biosynthetic process"/>
    <property type="evidence" value="ECO:0007669"/>
    <property type="project" value="InterPro"/>
</dbReference>
<evidence type="ECO:0000313" key="5">
    <source>
        <dbReference type="Proteomes" id="UP000524404"/>
    </source>
</evidence>
<dbReference type="EC" id="2.7.1.49" evidence="2"/>
<comment type="pathway">
    <text evidence="1">Cofactor biosynthesis; thiamine diphosphate biosynthesis.</text>
</comment>
<proteinExistence type="predicted"/>
<dbReference type="SUPFAM" id="SSF53613">
    <property type="entry name" value="Ribokinase-like"/>
    <property type="match status" value="1"/>
</dbReference>
<dbReference type="EMBL" id="JACHKT010000034">
    <property type="protein sequence ID" value="MBB6005052.1"/>
    <property type="molecule type" value="Genomic_DNA"/>
</dbReference>
<dbReference type="PANTHER" id="PTHR20858:SF17">
    <property type="entry name" value="HYDROXYMETHYLPYRIMIDINE_PHOSPHOMETHYLPYRIMIDINE KINASE THI20-RELATED"/>
    <property type="match status" value="1"/>
</dbReference>
<keyword evidence="5" id="KW-1185">Reference proteome</keyword>
<dbReference type="PANTHER" id="PTHR20858">
    <property type="entry name" value="PHOSPHOMETHYLPYRIMIDINE KINASE"/>
    <property type="match status" value="1"/>
</dbReference>
<accession>A0A841EMY6</accession>
<dbReference type="InterPro" id="IPR013749">
    <property type="entry name" value="PM/HMP-P_kinase-1"/>
</dbReference>
<dbReference type="GO" id="GO:0008972">
    <property type="term" value="F:phosphomethylpyrimidine kinase activity"/>
    <property type="evidence" value="ECO:0007669"/>
    <property type="project" value="InterPro"/>
</dbReference>
<keyword evidence="4" id="KW-0418">Kinase</keyword>
<gene>
    <name evidence="4" type="ORF">HNP25_003723</name>
</gene>
<dbReference type="Proteomes" id="UP000524404">
    <property type="component" value="Unassembled WGS sequence"/>
</dbReference>
<dbReference type="Pfam" id="PF08543">
    <property type="entry name" value="Phos_pyr_kin"/>
    <property type="match status" value="1"/>
</dbReference>
<evidence type="ECO:0000256" key="1">
    <source>
        <dbReference type="ARBA" id="ARBA00004948"/>
    </source>
</evidence>
<comment type="caution">
    <text evidence="4">The sequence shown here is derived from an EMBL/GenBank/DDBJ whole genome shotgun (WGS) entry which is preliminary data.</text>
</comment>
<evidence type="ECO:0000259" key="3">
    <source>
        <dbReference type="Pfam" id="PF08543"/>
    </source>
</evidence>
<dbReference type="GO" id="GO:0008902">
    <property type="term" value="F:hydroxymethylpyrimidine kinase activity"/>
    <property type="evidence" value="ECO:0007669"/>
    <property type="project" value="UniProtKB-EC"/>
</dbReference>
<keyword evidence="4" id="KW-0808">Transferase</keyword>
<sequence>MNKRAFVLSIAGFDPSAGAGVLADIKTFEQQETYGFGVCSAITFQDESYFEGVNWLDNEQIIHQAKLLFDKYSIDFVKIGLIQSLQNLDEIISTLLSWNPNLKIIWDPILKASAGFDFHSEINVVLLEKILEKIYLITPNLLEVRQLIQGEFSDEEKALKLSEFCQVYLKGGHSENAFCEDILLVENQKFYFKSERIPDGEKHGSGCVLSSAITANLAKSLSIQQACANAKLYMNQILKSNPNLLAYHFQT</sequence>
<dbReference type="InterPro" id="IPR029056">
    <property type="entry name" value="Ribokinase-like"/>
</dbReference>
<dbReference type="RefSeq" id="WP_184136519.1">
    <property type="nucleotide sequence ID" value="NZ_JACHKT010000034.1"/>
</dbReference>
<dbReference type="CDD" id="cd01169">
    <property type="entry name" value="HMPP_kinase"/>
    <property type="match status" value="1"/>
</dbReference>
<dbReference type="AlphaFoldDB" id="A0A841EMY6"/>
<name>A0A841EMY6_9BACT</name>
<dbReference type="Gene3D" id="3.40.1190.20">
    <property type="match status" value="1"/>
</dbReference>
<feature type="domain" description="Pyridoxamine kinase/Phosphomethylpyrimidine kinase" evidence="3">
    <location>
        <begin position="14"/>
        <end position="248"/>
    </location>
</feature>
<dbReference type="InterPro" id="IPR004399">
    <property type="entry name" value="HMP/HMP-P_kinase_dom"/>
</dbReference>
<evidence type="ECO:0000313" key="4">
    <source>
        <dbReference type="EMBL" id="MBB6005052.1"/>
    </source>
</evidence>
<dbReference type="GO" id="GO:0005829">
    <property type="term" value="C:cytosol"/>
    <property type="evidence" value="ECO:0007669"/>
    <property type="project" value="TreeGrafter"/>
</dbReference>